<dbReference type="GO" id="GO:0004364">
    <property type="term" value="F:glutathione transferase activity"/>
    <property type="evidence" value="ECO:0007669"/>
    <property type="project" value="UniProtKB-EC"/>
</dbReference>
<keyword evidence="9 13" id="KW-0472">Membrane</keyword>
<reference evidence="15" key="1">
    <citation type="submission" date="2017-06" db="EMBL/GenBank/DDBJ databases">
        <authorList>
            <person name="Varghese N."/>
            <person name="Submissions S."/>
        </authorList>
    </citation>
    <scope>NUCLEOTIDE SEQUENCE [LARGE SCALE GENOMIC DNA]</scope>
    <source>
        <strain evidence="15">DSM 22348</strain>
    </source>
</reference>
<evidence type="ECO:0000256" key="7">
    <source>
        <dbReference type="ARBA" id="ARBA00022989"/>
    </source>
</evidence>
<feature type="transmembrane region" description="Helical" evidence="13">
    <location>
        <begin position="73"/>
        <end position="98"/>
    </location>
</feature>
<dbReference type="InterPro" id="IPR001129">
    <property type="entry name" value="Membr-assoc_MAPEG"/>
</dbReference>
<evidence type="ECO:0000313" key="14">
    <source>
        <dbReference type="EMBL" id="SNT04226.1"/>
    </source>
</evidence>
<dbReference type="EMBL" id="FZOL01000022">
    <property type="protein sequence ID" value="SNT04226.1"/>
    <property type="molecule type" value="Genomic_DNA"/>
</dbReference>
<evidence type="ECO:0000256" key="8">
    <source>
        <dbReference type="ARBA" id="ARBA00022990"/>
    </source>
</evidence>
<comment type="subcellular location">
    <subcellularLocation>
        <location evidence="2">Endoplasmic reticulum membrane</location>
        <topology evidence="2">Multi-pass membrane protein</topology>
    </subcellularLocation>
</comment>
<dbReference type="InterPro" id="IPR023352">
    <property type="entry name" value="MAPEG-like_dom_sf"/>
</dbReference>
<dbReference type="InterPro" id="IPR040162">
    <property type="entry name" value="MGST1-like"/>
</dbReference>
<evidence type="ECO:0000256" key="4">
    <source>
        <dbReference type="ARBA" id="ARBA00022679"/>
    </source>
</evidence>
<dbReference type="AlphaFoldDB" id="A0A239JDU9"/>
<dbReference type="STRING" id="1215104.GCA_000730585_00483"/>
<comment type="subunit">
    <text evidence="10">Homotrimer; The trimer binds only one molecule of glutathione.</text>
</comment>
<keyword evidence="5 13" id="KW-0812">Transmembrane</keyword>
<evidence type="ECO:0000256" key="12">
    <source>
        <dbReference type="ARBA" id="ARBA00049385"/>
    </source>
</evidence>
<gene>
    <name evidence="14" type="ORF">SAMN05444352_12211</name>
</gene>
<evidence type="ECO:0000256" key="3">
    <source>
        <dbReference type="ARBA" id="ARBA00012452"/>
    </source>
</evidence>
<dbReference type="PANTHER" id="PTHR10689">
    <property type="entry name" value="MICROSOMAL GLUTATHIONE S-TRANSFERASE 1"/>
    <property type="match status" value="1"/>
</dbReference>
<evidence type="ECO:0000256" key="9">
    <source>
        <dbReference type="ARBA" id="ARBA00023136"/>
    </source>
</evidence>
<comment type="function">
    <text evidence="1">Conjugation of reduced glutathione to a wide number of exogenous and endogenous hydrophobic electrophiles.</text>
</comment>
<organism evidence="14 15">
    <name type="scientific">Pseudomonas japonica</name>
    <dbReference type="NCBI Taxonomy" id="256466"/>
    <lineage>
        <taxon>Bacteria</taxon>
        <taxon>Pseudomonadati</taxon>
        <taxon>Pseudomonadota</taxon>
        <taxon>Gammaproteobacteria</taxon>
        <taxon>Pseudomonadales</taxon>
        <taxon>Pseudomonadaceae</taxon>
        <taxon>Pseudomonas</taxon>
    </lineage>
</organism>
<feature type="transmembrane region" description="Helical" evidence="13">
    <location>
        <begin position="119"/>
        <end position="147"/>
    </location>
</feature>
<dbReference type="OrthoDB" id="6365081at2"/>
<sequence>MSGALSVYALCVVVLFGKMFAVSCYQGYFRLRWLAFTNPEDAAVFARPAQRREHPQVRRAARVWANDLENLPAFFVLGGLALLLDTSAPACIGLSILFTVARVLHTLAYLAGVQPWRTLCYGLGILCLLGFCAMILASATASLAVVLPRQGPVSLAIPS</sequence>
<dbReference type="Proteomes" id="UP000198407">
    <property type="component" value="Unassembled WGS sequence"/>
</dbReference>
<proteinExistence type="predicted"/>
<accession>A0A239JDU9</accession>
<evidence type="ECO:0000256" key="1">
    <source>
        <dbReference type="ARBA" id="ARBA00003701"/>
    </source>
</evidence>
<keyword evidence="8" id="KW-0007">Acetylation</keyword>
<evidence type="ECO:0000256" key="2">
    <source>
        <dbReference type="ARBA" id="ARBA00004477"/>
    </source>
</evidence>
<protein>
    <recommendedName>
        <fullName evidence="11">Microsomal glutathione S-transferase 1</fullName>
        <ecNumber evidence="3">2.5.1.18</ecNumber>
    </recommendedName>
</protein>
<keyword evidence="7 13" id="KW-1133">Transmembrane helix</keyword>
<dbReference type="SUPFAM" id="SSF161084">
    <property type="entry name" value="MAPEG domain-like"/>
    <property type="match status" value="1"/>
</dbReference>
<dbReference type="PANTHER" id="PTHR10689:SF6">
    <property type="entry name" value="MICROSOMAL GLUTATHIONE S-TRANSFERASE 1"/>
    <property type="match status" value="1"/>
</dbReference>
<evidence type="ECO:0000256" key="13">
    <source>
        <dbReference type="SAM" id="Phobius"/>
    </source>
</evidence>
<evidence type="ECO:0000256" key="10">
    <source>
        <dbReference type="ARBA" id="ARBA00038540"/>
    </source>
</evidence>
<dbReference type="RefSeq" id="WP_084702988.1">
    <property type="nucleotide sequence ID" value="NZ_FZOL01000022.1"/>
</dbReference>
<keyword evidence="4" id="KW-0808">Transferase</keyword>
<dbReference type="GO" id="GO:0016020">
    <property type="term" value="C:membrane"/>
    <property type="evidence" value="ECO:0007669"/>
    <property type="project" value="InterPro"/>
</dbReference>
<keyword evidence="6" id="KW-0256">Endoplasmic reticulum</keyword>
<evidence type="ECO:0000256" key="5">
    <source>
        <dbReference type="ARBA" id="ARBA00022692"/>
    </source>
</evidence>
<dbReference type="EC" id="2.5.1.18" evidence="3"/>
<keyword evidence="15" id="KW-1185">Reference proteome</keyword>
<dbReference type="Pfam" id="PF01124">
    <property type="entry name" value="MAPEG"/>
    <property type="match status" value="1"/>
</dbReference>
<evidence type="ECO:0000313" key="15">
    <source>
        <dbReference type="Proteomes" id="UP000198407"/>
    </source>
</evidence>
<name>A0A239JDU9_9PSED</name>
<evidence type="ECO:0000256" key="11">
    <source>
        <dbReference type="ARBA" id="ARBA00039397"/>
    </source>
</evidence>
<dbReference type="Gene3D" id="1.20.120.550">
    <property type="entry name" value="Membrane associated eicosanoid/glutathione metabolism-like domain"/>
    <property type="match status" value="1"/>
</dbReference>
<evidence type="ECO:0000256" key="6">
    <source>
        <dbReference type="ARBA" id="ARBA00022824"/>
    </source>
</evidence>
<comment type="catalytic activity">
    <reaction evidence="12">
        <text>RX + glutathione = an S-substituted glutathione + a halide anion + H(+)</text>
        <dbReference type="Rhea" id="RHEA:16437"/>
        <dbReference type="ChEBI" id="CHEBI:15378"/>
        <dbReference type="ChEBI" id="CHEBI:16042"/>
        <dbReference type="ChEBI" id="CHEBI:17792"/>
        <dbReference type="ChEBI" id="CHEBI:57925"/>
        <dbReference type="ChEBI" id="CHEBI:90779"/>
        <dbReference type="EC" id="2.5.1.18"/>
    </reaction>
    <physiologicalReaction direction="left-to-right" evidence="12">
        <dbReference type="Rhea" id="RHEA:16438"/>
    </physiologicalReaction>
</comment>